<proteinExistence type="predicted"/>
<comment type="caution">
    <text evidence="3">The sequence shown here is derived from an EMBL/GenBank/DDBJ whole genome shotgun (WGS) entry which is preliminary data.</text>
</comment>
<dbReference type="EMBL" id="BAAAUV010000011">
    <property type="protein sequence ID" value="GAA3220149.1"/>
    <property type="molecule type" value="Genomic_DNA"/>
</dbReference>
<keyword evidence="1" id="KW-0418">Kinase</keyword>
<sequence>MLTAARTVLPGRPEQVRTARRWLTHWLGEDHPATYAAVQLLSETFGNSVTYARPGGAIELLAERGDASVRVEIIDAGGENDPCLGKDPADDAESGRGLFILDFLAKDWGWERLPDGRLRFWYTVAF</sequence>
<evidence type="ECO:0000259" key="2">
    <source>
        <dbReference type="Pfam" id="PF13581"/>
    </source>
</evidence>
<dbReference type="RefSeq" id="WP_344831451.1">
    <property type="nucleotide sequence ID" value="NZ_BAAAUV010000011.1"/>
</dbReference>
<name>A0ABP6QCL1_9ACTN</name>
<dbReference type="PANTHER" id="PTHR35526">
    <property type="entry name" value="ANTI-SIGMA-F FACTOR RSBW-RELATED"/>
    <property type="match status" value="1"/>
</dbReference>
<feature type="domain" description="Histidine kinase/HSP90-like ATPase" evidence="2">
    <location>
        <begin position="10"/>
        <end position="112"/>
    </location>
</feature>
<dbReference type="PANTHER" id="PTHR35526:SF3">
    <property type="entry name" value="ANTI-SIGMA-F FACTOR RSBW"/>
    <property type="match status" value="1"/>
</dbReference>
<keyword evidence="1" id="KW-0723">Serine/threonine-protein kinase</keyword>
<gene>
    <name evidence="3" type="ORF">GCM10010468_44560</name>
</gene>
<evidence type="ECO:0000313" key="3">
    <source>
        <dbReference type="EMBL" id="GAA3220149.1"/>
    </source>
</evidence>
<evidence type="ECO:0000313" key="4">
    <source>
        <dbReference type="Proteomes" id="UP001501237"/>
    </source>
</evidence>
<keyword evidence="1" id="KW-0808">Transferase</keyword>
<evidence type="ECO:0000256" key="1">
    <source>
        <dbReference type="ARBA" id="ARBA00022527"/>
    </source>
</evidence>
<reference evidence="4" key="1">
    <citation type="journal article" date="2019" name="Int. J. Syst. Evol. Microbiol.">
        <title>The Global Catalogue of Microorganisms (GCM) 10K type strain sequencing project: providing services to taxonomists for standard genome sequencing and annotation.</title>
        <authorList>
            <consortium name="The Broad Institute Genomics Platform"/>
            <consortium name="The Broad Institute Genome Sequencing Center for Infectious Disease"/>
            <person name="Wu L."/>
            <person name="Ma J."/>
        </authorList>
    </citation>
    <scope>NUCLEOTIDE SEQUENCE [LARGE SCALE GENOMIC DNA]</scope>
    <source>
        <strain evidence="4">JCM 9377</strain>
    </source>
</reference>
<dbReference type="Pfam" id="PF13581">
    <property type="entry name" value="HATPase_c_2"/>
    <property type="match status" value="1"/>
</dbReference>
<dbReference type="SUPFAM" id="SSF55874">
    <property type="entry name" value="ATPase domain of HSP90 chaperone/DNA topoisomerase II/histidine kinase"/>
    <property type="match status" value="1"/>
</dbReference>
<dbReference type="Proteomes" id="UP001501237">
    <property type="component" value="Unassembled WGS sequence"/>
</dbReference>
<dbReference type="InterPro" id="IPR036890">
    <property type="entry name" value="HATPase_C_sf"/>
</dbReference>
<organism evidence="3 4">
    <name type="scientific">Actinocorallia longicatena</name>
    <dbReference type="NCBI Taxonomy" id="111803"/>
    <lineage>
        <taxon>Bacteria</taxon>
        <taxon>Bacillati</taxon>
        <taxon>Actinomycetota</taxon>
        <taxon>Actinomycetes</taxon>
        <taxon>Streptosporangiales</taxon>
        <taxon>Thermomonosporaceae</taxon>
        <taxon>Actinocorallia</taxon>
    </lineage>
</organism>
<dbReference type="InterPro" id="IPR050267">
    <property type="entry name" value="Anti-sigma-factor_SerPK"/>
</dbReference>
<dbReference type="Gene3D" id="3.30.565.10">
    <property type="entry name" value="Histidine kinase-like ATPase, C-terminal domain"/>
    <property type="match status" value="1"/>
</dbReference>
<dbReference type="CDD" id="cd16936">
    <property type="entry name" value="HATPase_RsbW-like"/>
    <property type="match status" value="1"/>
</dbReference>
<dbReference type="InterPro" id="IPR003594">
    <property type="entry name" value="HATPase_dom"/>
</dbReference>
<accession>A0ABP6QCL1</accession>
<keyword evidence="4" id="KW-1185">Reference proteome</keyword>
<protein>
    <recommendedName>
        <fullName evidence="2">Histidine kinase/HSP90-like ATPase domain-containing protein</fullName>
    </recommendedName>
</protein>